<dbReference type="Proteomes" id="UP000618240">
    <property type="component" value="Unassembled WGS sequence"/>
</dbReference>
<evidence type="ECO:0000313" key="2">
    <source>
        <dbReference type="EMBL" id="MCA6067317.1"/>
    </source>
</evidence>
<dbReference type="RefSeq" id="WP_225687891.1">
    <property type="nucleotide sequence ID" value="NZ_JAERSE020000002.1"/>
</dbReference>
<dbReference type="InterPro" id="IPR035985">
    <property type="entry name" value="Ubiquitin-activating_enz"/>
</dbReference>
<keyword evidence="3" id="KW-1185">Reference proteome</keyword>
<dbReference type="EMBL" id="JAERSE020000002">
    <property type="protein sequence ID" value="MCA6067317.1"/>
    <property type="molecule type" value="Genomic_DNA"/>
</dbReference>
<organism evidence="2 3">
    <name type="scientific">Chryseobacterium tagetis</name>
    <dbReference type="NCBI Taxonomy" id="2801334"/>
    <lineage>
        <taxon>Bacteria</taxon>
        <taxon>Pseudomonadati</taxon>
        <taxon>Bacteroidota</taxon>
        <taxon>Flavobacteriia</taxon>
        <taxon>Flavobacteriales</taxon>
        <taxon>Weeksellaceae</taxon>
        <taxon>Chryseobacterium group</taxon>
        <taxon>Chryseobacterium</taxon>
    </lineage>
</organism>
<dbReference type="SUPFAM" id="SSF69572">
    <property type="entry name" value="Activating enzymes of the ubiquitin-like proteins"/>
    <property type="match status" value="1"/>
</dbReference>
<dbReference type="Pfam" id="PF00899">
    <property type="entry name" value="ThiF"/>
    <property type="match status" value="1"/>
</dbReference>
<name>A0ABS8A0F7_9FLAO</name>
<feature type="domain" description="THIF-type NAD/FAD binding fold" evidence="1">
    <location>
        <begin position="12"/>
        <end position="240"/>
    </location>
</feature>
<protein>
    <submittedName>
        <fullName evidence="2">tRNA threonylcarbamoyladenosine dehydratase</fullName>
    </submittedName>
</protein>
<dbReference type="PANTHER" id="PTHR43267">
    <property type="entry name" value="TRNA THREONYLCARBAMOYLADENOSINE DEHYDRATASE"/>
    <property type="match status" value="1"/>
</dbReference>
<dbReference type="CDD" id="cd00755">
    <property type="entry name" value="YgdL_like"/>
    <property type="match status" value="1"/>
</dbReference>
<comment type="caution">
    <text evidence="2">The sequence shown here is derived from an EMBL/GenBank/DDBJ whole genome shotgun (WGS) entry which is preliminary data.</text>
</comment>
<proteinExistence type="predicted"/>
<dbReference type="PANTHER" id="PTHR43267:SF1">
    <property type="entry name" value="TRNA THREONYLCARBAMOYLADENOSINE DEHYDRATASE"/>
    <property type="match status" value="1"/>
</dbReference>
<dbReference type="InterPro" id="IPR045886">
    <property type="entry name" value="ThiF/MoeB/HesA"/>
</dbReference>
<evidence type="ECO:0000313" key="3">
    <source>
        <dbReference type="Proteomes" id="UP000618240"/>
    </source>
</evidence>
<dbReference type="Gene3D" id="3.40.50.720">
    <property type="entry name" value="NAD(P)-binding Rossmann-like Domain"/>
    <property type="match status" value="1"/>
</dbReference>
<dbReference type="InterPro" id="IPR000594">
    <property type="entry name" value="ThiF_NAD_FAD-bd"/>
</dbReference>
<gene>
    <name evidence="2" type="ORF">JI747_009035</name>
</gene>
<evidence type="ECO:0000259" key="1">
    <source>
        <dbReference type="Pfam" id="PF00899"/>
    </source>
</evidence>
<accession>A0ABS8A0F7</accession>
<reference evidence="2 3" key="1">
    <citation type="submission" date="2021-09" db="EMBL/GenBank/DDBJ databases">
        <title>Genome sequencing and assembly of Chryseobacterium sp. RG1.</title>
        <authorList>
            <person name="Chhetri G."/>
        </authorList>
    </citation>
    <scope>NUCLEOTIDE SEQUENCE [LARGE SCALE GENOMIC DNA]</scope>
    <source>
        <strain evidence="2 3">RG1</strain>
    </source>
</reference>
<sequence>MDKYWLERTELLIKEEGLEKLNKANVLVVGLGGVGSFAAEFLARAGVGNMTIVDGDTVDITNINRQLPALHSTVGKHKVEVVGERLLDINPKLALIKINEFLNPERMDQVLDEGNFNYILDCIDSVTPKLKLLIAARRRKIKVVSSMGAGGKVDPSKVMVRDISKSHNCHLARQIRKRLKKEKINKGIRCVFSNEIQNEESLKMTDGTNYKRSFYGTISYIPAIFGLYAAAEVINHLVKKE</sequence>